<dbReference type="InterPro" id="IPR027417">
    <property type="entry name" value="P-loop_NTPase"/>
</dbReference>
<dbReference type="Gene3D" id="1.10.8.430">
    <property type="entry name" value="Helical domain of apoptotic protease-activating factors"/>
    <property type="match status" value="1"/>
</dbReference>
<keyword evidence="5" id="KW-1185">Reference proteome</keyword>
<dbReference type="GO" id="GO:0006952">
    <property type="term" value="P:defense response"/>
    <property type="evidence" value="ECO:0007669"/>
    <property type="project" value="UniProtKB-KW"/>
</dbReference>
<dbReference type="Proteomes" id="UP000222542">
    <property type="component" value="Unassembled WGS sequence"/>
</dbReference>
<evidence type="ECO:0000313" key="4">
    <source>
        <dbReference type="EMBL" id="PHT61327.1"/>
    </source>
</evidence>
<protein>
    <recommendedName>
        <fullName evidence="3">NB-ARC domain-containing protein</fullName>
    </recommendedName>
</protein>
<dbReference type="PANTHER" id="PTHR36766:SF44">
    <property type="entry name" value="NBS-CODING RESISTANCE GENE ANALOG"/>
    <property type="match status" value="1"/>
</dbReference>
<reference evidence="4 5" key="2">
    <citation type="journal article" date="2017" name="Genome Biol.">
        <title>New reference genome sequences of hot pepper reveal the massive evolution of plant disease-resistance genes by retroduplication.</title>
        <authorList>
            <person name="Kim S."/>
            <person name="Park J."/>
            <person name="Yeom S.I."/>
            <person name="Kim Y.M."/>
            <person name="Seo E."/>
            <person name="Kim K.T."/>
            <person name="Kim M.S."/>
            <person name="Lee J.M."/>
            <person name="Cheong K."/>
            <person name="Shin H.S."/>
            <person name="Kim S.B."/>
            <person name="Han K."/>
            <person name="Lee J."/>
            <person name="Park M."/>
            <person name="Lee H.A."/>
            <person name="Lee H.Y."/>
            <person name="Lee Y."/>
            <person name="Oh S."/>
            <person name="Lee J.H."/>
            <person name="Choi E."/>
            <person name="Choi E."/>
            <person name="Lee S.E."/>
            <person name="Jeon J."/>
            <person name="Kim H."/>
            <person name="Choi G."/>
            <person name="Song H."/>
            <person name="Lee J."/>
            <person name="Lee S.C."/>
            <person name="Kwon J.K."/>
            <person name="Lee H.Y."/>
            <person name="Koo N."/>
            <person name="Hong Y."/>
            <person name="Kim R.W."/>
            <person name="Kang W.H."/>
            <person name="Huh J.H."/>
            <person name="Kang B.C."/>
            <person name="Yang T.J."/>
            <person name="Lee Y.H."/>
            <person name="Bennetzen J.L."/>
            <person name="Choi D."/>
        </authorList>
    </citation>
    <scope>NUCLEOTIDE SEQUENCE [LARGE SCALE GENOMIC DNA]</scope>
    <source>
        <strain evidence="5">cv. CM334</strain>
    </source>
</reference>
<sequence>MDDIWSSKAWDDVKQCFLMENNESRILLTTRNNEVACYAGTENLSLQISFVDQDECWNLVKNAAFANETLPSEFETIGKQIVDKLQGLPLTIVVFAGLLRKSKRIIEDWETVAENVNNLLKQTHSIFSFCRYSSVCTLESELKHFKLLRISDLGPIMLDNFPPQILYLVLLRYLCLPFRQLGLLLVHRRSLL</sequence>
<dbReference type="Pfam" id="PF00931">
    <property type="entry name" value="NB-ARC"/>
    <property type="match status" value="1"/>
</dbReference>
<dbReference type="InterPro" id="IPR002182">
    <property type="entry name" value="NB-ARC"/>
</dbReference>
<evidence type="ECO:0000256" key="1">
    <source>
        <dbReference type="ARBA" id="ARBA00022614"/>
    </source>
</evidence>
<evidence type="ECO:0000256" key="2">
    <source>
        <dbReference type="ARBA" id="ARBA00022821"/>
    </source>
</evidence>
<dbReference type="GO" id="GO:0043531">
    <property type="term" value="F:ADP binding"/>
    <property type="evidence" value="ECO:0007669"/>
    <property type="project" value="InterPro"/>
</dbReference>
<organism evidence="4 5">
    <name type="scientific">Capsicum annuum</name>
    <name type="common">Capsicum pepper</name>
    <dbReference type="NCBI Taxonomy" id="4072"/>
    <lineage>
        <taxon>Eukaryota</taxon>
        <taxon>Viridiplantae</taxon>
        <taxon>Streptophyta</taxon>
        <taxon>Embryophyta</taxon>
        <taxon>Tracheophyta</taxon>
        <taxon>Spermatophyta</taxon>
        <taxon>Magnoliopsida</taxon>
        <taxon>eudicotyledons</taxon>
        <taxon>Gunneridae</taxon>
        <taxon>Pentapetalae</taxon>
        <taxon>asterids</taxon>
        <taxon>lamiids</taxon>
        <taxon>Solanales</taxon>
        <taxon>Solanaceae</taxon>
        <taxon>Solanoideae</taxon>
        <taxon>Capsiceae</taxon>
        <taxon>Capsicum</taxon>
    </lineage>
</organism>
<dbReference type="PANTHER" id="PTHR36766">
    <property type="entry name" value="PLANT BROAD-SPECTRUM MILDEW RESISTANCE PROTEIN RPW8"/>
    <property type="match status" value="1"/>
</dbReference>
<dbReference type="InterPro" id="IPR042197">
    <property type="entry name" value="Apaf_helical"/>
</dbReference>
<reference evidence="4 5" key="1">
    <citation type="journal article" date="2014" name="Nat. Genet.">
        <title>Genome sequence of the hot pepper provides insights into the evolution of pungency in Capsicum species.</title>
        <authorList>
            <person name="Kim S."/>
            <person name="Park M."/>
            <person name="Yeom S.I."/>
            <person name="Kim Y.M."/>
            <person name="Lee J.M."/>
            <person name="Lee H.A."/>
            <person name="Seo E."/>
            <person name="Choi J."/>
            <person name="Cheong K."/>
            <person name="Kim K.T."/>
            <person name="Jung K."/>
            <person name="Lee G.W."/>
            <person name="Oh S.K."/>
            <person name="Bae C."/>
            <person name="Kim S.B."/>
            <person name="Lee H.Y."/>
            <person name="Kim S.Y."/>
            <person name="Kim M.S."/>
            <person name="Kang B.C."/>
            <person name="Jo Y.D."/>
            <person name="Yang H.B."/>
            <person name="Jeong H.J."/>
            <person name="Kang W.H."/>
            <person name="Kwon J.K."/>
            <person name="Shin C."/>
            <person name="Lim J.Y."/>
            <person name="Park J.H."/>
            <person name="Huh J.H."/>
            <person name="Kim J.S."/>
            <person name="Kim B.D."/>
            <person name="Cohen O."/>
            <person name="Paran I."/>
            <person name="Suh M.C."/>
            <person name="Lee S.B."/>
            <person name="Kim Y.K."/>
            <person name="Shin Y."/>
            <person name="Noh S.J."/>
            <person name="Park J."/>
            <person name="Seo Y.S."/>
            <person name="Kwon S.Y."/>
            <person name="Kim H.A."/>
            <person name="Park J.M."/>
            <person name="Kim H.J."/>
            <person name="Choi S.B."/>
            <person name="Bosland P.W."/>
            <person name="Reeves G."/>
            <person name="Jo S.H."/>
            <person name="Lee B.W."/>
            <person name="Cho H.T."/>
            <person name="Choi H.S."/>
            <person name="Lee M.S."/>
            <person name="Yu Y."/>
            <person name="Do Choi Y."/>
            <person name="Park B.S."/>
            <person name="van Deynze A."/>
            <person name="Ashrafi H."/>
            <person name="Hill T."/>
            <person name="Kim W.T."/>
            <person name="Pai H.S."/>
            <person name="Ahn H.K."/>
            <person name="Yeam I."/>
            <person name="Giovannoni J.J."/>
            <person name="Rose J.K."/>
            <person name="Sorensen I."/>
            <person name="Lee S.J."/>
            <person name="Kim R.W."/>
            <person name="Choi I.Y."/>
            <person name="Choi B.S."/>
            <person name="Lim J.S."/>
            <person name="Lee Y.H."/>
            <person name="Choi D."/>
        </authorList>
    </citation>
    <scope>NUCLEOTIDE SEQUENCE [LARGE SCALE GENOMIC DNA]</scope>
    <source>
        <strain evidence="5">cv. CM334</strain>
    </source>
</reference>
<dbReference type="AlphaFoldDB" id="A0A2G2XV07"/>
<gene>
    <name evidence="4" type="ORF">T459_34833</name>
</gene>
<name>A0A2G2XV07_CAPAN</name>
<keyword evidence="2" id="KW-0611">Plant defense</keyword>
<accession>A0A2G2XV07</accession>
<evidence type="ECO:0000259" key="3">
    <source>
        <dbReference type="Pfam" id="PF00931"/>
    </source>
</evidence>
<evidence type="ECO:0000313" key="5">
    <source>
        <dbReference type="Proteomes" id="UP000222542"/>
    </source>
</evidence>
<dbReference type="SUPFAM" id="SSF52540">
    <property type="entry name" value="P-loop containing nucleoside triphosphate hydrolases"/>
    <property type="match status" value="1"/>
</dbReference>
<dbReference type="Gramene" id="PHT61327">
    <property type="protein sequence ID" value="PHT61327"/>
    <property type="gene ID" value="T459_34833"/>
</dbReference>
<dbReference type="EMBL" id="AYRZ02000180">
    <property type="protein sequence ID" value="PHT61327.1"/>
    <property type="molecule type" value="Genomic_DNA"/>
</dbReference>
<dbReference type="STRING" id="4072.A0A2G2XV07"/>
<keyword evidence="1" id="KW-0433">Leucine-rich repeat</keyword>
<comment type="caution">
    <text evidence="4">The sequence shown here is derived from an EMBL/GenBank/DDBJ whole genome shotgun (WGS) entry which is preliminary data.</text>
</comment>
<feature type="domain" description="NB-ARC" evidence="3">
    <location>
        <begin position="1"/>
        <end position="68"/>
    </location>
</feature>
<proteinExistence type="predicted"/>